<evidence type="ECO:0000256" key="1">
    <source>
        <dbReference type="ARBA" id="ARBA00004496"/>
    </source>
</evidence>
<sequence length="223" mass="26156">MNYQDILGSCHETTLGQLASRCPKTLEVFRRYMPEAENHRQATLDMVASIAGVDQEALCRELFDTVMEQTPLEELDTDVLIELILQGYDAGHLEQLPKLHRLARKIEAIHRAHPAVPKGITLAIKELEHSLSDHIEKENAYVLKRMEHDPPPNPDTPIAQMNEEHTMIKSQLHRLREMTGNYRLPESACRSWRRFYRELRKLDFRLSEQIYLERDILFPRFQF</sequence>
<dbReference type="Proteomes" id="UP000198644">
    <property type="component" value="Unassembled WGS sequence"/>
</dbReference>
<accession>A0A1I6HQ53</accession>
<reference evidence="6 7" key="1">
    <citation type="submission" date="2016-10" db="EMBL/GenBank/DDBJ databases">
        <authorList>
            <person name="de Groot N.N."/>
        </authorList>
    </citation>
    <scope>NUCLEOTIDE SEQUENCE [LARGE SCALE GENOMIC DNA]</scope>
    <source>
        <strain evidence="6 7">CGMCC 1.9167</strain>
    </source>
</reference>
<dbReference type="RefSeq" id="WP_092010142.1">
    <property type="nucleotide sequence ID" value="NZ_FOYW01000001.1"/>
</dbReference>
<keyword evidence="3" id="KW-0479">Metal-binding</keyword>
<dbReference type="OrthoDB" id="9797132at2"/>
<dbReference type="STRING" id="650891.SAMN05216203_1412"/>
<dbReference type="PANTHER" id="PTHR36438">
    <property type="entry name" value="IRON-SULFUR CLUSTER REPAIR PROTEIN YTFE"/>
    <property type="match status" value="1"/>
</dbReference>
<keyword evidence="7" id="KW-1185">Reference proteome</keyword>
<keyword evidence="4" id="KW-0408">Iron</keyword>
<evidence type="ECO:0000313" key="6">
    <source>
        <dbReference type="EMBL" id="SFR56518.1"/>
    </source>
</evidence>
<organism evidence="6 7">
    <name type="scientific">Marinobacter daqiaonensis</name>
    <dbReference type="NCBI Taxonomy" id="650891"/>
    <lineage>
        <taxon>Bacteria</taxon>
        <taxon>Pseudomonadati</taxon>
        <taxon>Pseudomonadota</taxon>
        <taxon>Gammaproteobacteria</taxon>
        <taxon>Pseudomonadales</taxon>
        <taxon>Marinobacteraceae</taxon>
        <taxon>Marinobacter</taxon>
    </lineage>
</organism>
<dbReference type="InterPro" id="IPR012312">
    <property type="entry name" value="Hemerythrin-like"/>
</dbReference>
<name>A0A1I6HQ53_9GAMM</name>
<dbReference type="EMBL" id="FOYW01000001">
    <property type="protein sequence ID" value="SFR56518.1"/>
    <property type="molecule type" value="Genomic_DNA"/>
</dbReference>
<dbReference type="InterPro" id="IPR019903">
    <property type="entry name" value="RIC_family"/>
</dbReference>
<evidence type="ECO:0000256" key="2">
    <source>
        <dbReference type="ARBA" id="ARBA00022490"/>
    </source>
</evidence>
<keyword evidence="2" id="KW-0963">Cytoplasm</keyword>
<feature type="domain" description="Hemerythrin-like" evidence="5">
    <location>
        <begin position="90"/>
        <end position="220"/>
    </location>
</feature>
<dbReference type="Gene3D" id="1.20.120.520">
    <property type="entry name" value="nmb1532 protein domain like"/>
    <property type="match status" value="1"/>
</dbReference>
<evidence type="ECO:0000313" key="7">
    <source>
        <dbReference type="Proteomes" id="UP000198644"/>
    </source>
</evidence>
<evidence type="ECO:0000256" key="3">
    <source>
        <dbReference type="ARBA" id="ARBA00022723"/>
    </source>
</evidence>
<comment type="subcellular location">
    <subcellularLocation>
        <location evidence="1">Cytoplasm</location>
    </subcellularLocation>
</comment>
<dbReference type="AlphaFoldDB" id="A0A1I6HQ53"/>
<evidence type="ECO:0000256" key="4">
    <source>
        <dbReference type="ARBA" id="ARBA00023004"/>
    </source>
</evidence>
<gene>
    <name evidence="6" type="ORF">SAMN05216203_1412</name>
</gene>
<dbReference type="GO" id="GO:0005737">
    <property type="term" value="C:cytoplasm"/>
    <property type="evidence" value="ECO:0007669"/>
    <property type="project" value="UniProtKB-SubCell"/>
</dbReference>
<dbReference type="PANTHER" id="PTHR36438:SF1">
    <property type="entry name" value="IRON-SULFUR CLUSTER REPAIR PROTEIN YTFE"/>
    <property type="match status" value="1"/>
</dbReference>
<dbReference type="Pfam" id="PF01814">
    <property type="entry name" value="Hemerythrin"/>
    <property type="match status" value="1"/>
</dbReference>
<evidence type="ECO:0000259" key="5">
    <source>
        <dbReference type="Pfam" id="PF01814"/>
    </source>
</evidence>
<protein>
    <submittedName>
        <fullName evidence="6">Regulator of cell morphogenesis and NO signaling</fullName>
    </submittedName>
</protein>
<proteinExistence type="predicted"/>
<dbReference type="GO" id="GO:0046872">
    <property type="term" value="F:metal ion binding"/>
    <property type="evidence" value="ECO:0007669"/>
    <property type="project" value="UniProtKB-KW"/>
</dbReference>